<comment type="caution">
    <text evidence="1">The sequence shown here is derived from an EMBL/GenBank/DDBJ whole genome shotgun (WGS) entry which is preliminary data.</text>
</comment>
<accession>A0ABU3UVB1</accession>
<protein>
    <submittedName>
        <fullName evidence="1">Uncharacterized protein</fullName>
    </submittedName>
</protein>
<proteinExistence type="predicted"/>
<dbReference type="RefSeq" id="WP_316734756.1">
    <property type="nucleotide sequence ID" value="NZ_JARAKF010000001.1"/>
</dbReference>
<evidence type="ECO:0000313" key="1">
    <source>
        <dbReference type="EMBL" id="MDU8997859.1"/>
    </source>
</evidence>
<dbReference type="EMBL" id="JARAKF010000001">
    <property type="protein sequence ID" value="MDU8997859.1"/>
    <property type="molecule type" value="Genomic_DNA"/>
</dbReference>
<dbReference type="Proteomes" id="UP001257627">
    <property type="component" value="Unassembled WGS sequence"/>
</dbReference>
<keyword evidence="2" id="KW-1185">Reference proteome</keyword>
<evidence type="ECO:0000313" key="2">
    <source>
        <dbReference type="Proteomes" id="UP001257627"/>
    </source>
</evidence>
<gene>
    <name evidence="1" type="ORF">PU648_37050</name>
</gene>
<reference evidence="1 2" key="1">
    <citation type="submission" date="2023-02" db="EMBL/GenBank/DDBJ databases">
        <authorList>
            <person name="Maleckis M."/>
        </authorList>
    </citation>
    <scope>NUCLEOTIDE SEQUENCE [LARGE SCALE GENOMIC DNA]</scope>
    <source>
        <strain evidence="1 2">P8-A2</strain>
    </source>
</reference>
<name>A0ABU3UVB1_9ACTN</name>
<organism evidence="1 2">
    <name type="scientific">Streptomyces mirabilis</name>
    <dbReference type="NCBI Taxonomy" id="68239"/>
    <lineage>
        <taxon>Bacteria</taxon>
        <taxon>Bacillati</taxon>
        <taxon>Actinomycetota</taxon>
        <taxon>Actinomycetes</taxon>
        <taxon>Kitasatosporales</taxon>
        <taxon>Streptomycetaceae</taxon>
        <taxon>Streptomyces</taxon>
    </lineage>
</organism>
<sequence length="45" mass="5170">MLHALPKKSSRELRALVSALDDKILTRGKAIQADNLDVPWWRDQL</sequence>